<dbReference type="InterPro" id="IPR036236">
    <property type="entry name" value="Znf_C2H2_sf"/>
</dbReference>
<keyword evidence="12" id="KW-1185">Reference proteome</keyword>
<feature type="compositionally biased region" description="Acidic residues" evidence="9">
    <location>
        <begin position="484"/>
        <end position="508"/>
    </location>
</feature>
<dbReference type="PANTHER" id="PTHR45718">
    <property type="entry name" value="TRANSCRIPTIONAL ACTIVATOR CUBITUS INTERRUPTUS"/>
    <property type="match status" value="1"/>
</dbReference>
<dbReference type="Gene3D" id="3.30.160.60">
    <property type="entry name" value="Classic Zinc Finger"/>
    <property type="match status" value="3"/>
</dbReference>
<feature type="compositionally biased region" description="Acidic residues" evidence="9">
    <location>
        <begin position="209"/>
        <end position="233"/>
    </location>
</feature>
<reference evidence="11 12" key="1">
    <citation type="journal article" date="2020" name="Fungal Divers.">
        <title>Resolving the Mortierellaceae phylogeny through synthesis of multi-gene phylogenetics and phylogenomics.</title>
        <authorList>
            <person name="Vandepol N."/>
            <person name="Liber J."/>
            <person name="Desiro A."/>
            <person name="Na H."/>
            <person name="Kennedy M."/>
            <person name="Barry K."/>
            <person name="Grigoriev I.V."/>
            <person name="Miller A.N."/>
            <person name="O'Donnell K."/>
            <person name="Stajich J.E."/>
            <person name="Bonito G."/>
        </authorList>
    </citation>
    <scope>NUCLEOTIDE SEQUENCE [LARGE SCALE GENOMIC DNA]</scope>
    <source>
        <strain evidence="11 12">AD045</strain>
    </source>
</reference>
<feature type="region of interest" description="Disordered" evidence="9">
    <location>
        <begin position="1"/>
        <end position="248"/>
    </location>
</feature>
<feature type="domain" description="C2H2-type" evidence="10">
    <location>
        <begin position="319"/>
        <end position="348"/>
    </location>
</feature>
<evidence type="ECO:0000256" key="5">
    <source>
        <dbReference type="ARBA" id="ARBA00022833"/>
    </source>
</evidence>
<feature type="region of interest" description="Disordered" evidence="9">
    <location>
        <begin position="456"/>
        <end position="515"/>
    </location>
</feature>
<name>A0ABQ7JKI6_9FUNG</name>
<evidence type="ECO:0000256" key="1">
    <source>
        <dbReference type="ARBA" id="ARBA00004123"/>
    </source>
</evidence>
<feature type="coiled-coil region" evidence="8">
    <location>
        <begin position="525"/>
        <end position="559"/>
    </location>
</feature>
<protein>
    <recommendedName>
        <fullName evidence="10">C2H2-type domain-containing protein</fullName>
    </recommendedName>
</protein>
<evidence type="ECO:0000259" key="10">
    <source>
        <dbReference type="PROSITE" id="PS50157"/>
    </source>
</evidence>
<comment type="subcellular location">
    <subcellularLocation>
        <location evidence="1">Nucleus</location>
    </subcellularLocation>
</comment>
<gene>
    <name evidence="11" type="ORF">BGZ96_002641</name>
</gene>
<dbReference type="InterPro" id="IPR043359">
    <property type="entry name" value="GLI-like"/>
</dbReference>
<organism evidence="11 12">
    <name type="scientific">Linnemannia gamsii</name>
    <dbReference type="NCBI Taxonomy" id="64522"/>
    <lineage>
        <taxon>Eukaryota</taxon>
        <taxon>Fungi</taxon>
        <taxon>Fungi incertae sedis</taxon>
        <taxon>Mucoromycota</taxon>
        <taxon>Mortierellomycotina</taxon>
        <taxon>Mortierellomycetes</taxon>
        <taxon>Mortierellales</taxon>
        <taxon>Mortierellaceae</taxon>
        <taxon>Linnemannia</taxon>
    </lineage>
</organism>
<keyword evidence="5" id="KW-0862">Zinc</keyword>
<evidence type="ECO:0000256" key="7">
    <source>
        <dbReference type="PROSITE-ProRule" id="PRU00042"/>
    </source>
</evidence>
<evidence type="ECO:0000256" key="2">
    <source>
        <dbReference type="ARBA" id="ARBA00022723"/>
    </source>
</evidence>
<dbReference type="Proteomes" id="UP001194696">
    <property type="component" value="Unassembled WGS sequence"/>
</dbReference>
<dbReference type="SUPFAM" id="SSF57667">
    <property type="entry name" value="beta-beta-alpha zinc fingers"/>
    <property type="match status" value="2"/>
</dbReference>
<comment type="caution">
    <text evidence="11">The sequence shown here is derived from an EMBL/GenBank/DDBJ whole genome shotgun (WGS) entry which is preliminary data.</text>
</comment>
<feature type="compositionally biased region" description="Acidic residues" evidence="9">
    <location>
        <begin position="175"/>
        <end position="194"/>
    </location>
</feature>
<feature type="compositionally biased region" description="Acidic residues" evidence="9">
    <location>
        <begin position="79"/>
        <end position="88"/>
    </location>
</feature>
<feature type="compositionally biased region" description="Polar residues" evidence="9">
    <location>
        <begin position="367"/>
        <end position="377"/>
    </location>
</feature>
<evidence type="ECO:0000256" key="8">
    <source>
        <dbReference type="SAM" id="Coils"/>
    </source>
</evidence>
<keyword evidence="4 7" id="KW-0863">Zinc-finger</keyword>
<dbReference type="PROSITE" id="PS00028">
    <property type="entry name" value="ZINC_FINGER_C2H2_1"/>
    <property type="match status" value="2"/>
</dbReference>
<dbReference type="PANTHER" id="PTHR45718:SF4">
    <property type="entry name" value="TRANSCRIPTIONAL ACTIVATOR CUBITUS INTERRUPTUS"/>
    <property type="match status" value="1"/>
</dbReference>
<sequence length="579" mass="65004">MSTEPPPPITTAATATGQEDRDQNQDADISMTSASSPITASTTTTRPESQDTIASQQPPPQPQYEQEDEEDVQLLKSEEQEEEGEEEERQQQEKEQEKEEEIQGEQEQKDVQEETLDGMEEEEGDVGEMEDVVVNENAGGADEQVSATPTSTAKPLKVSSLKSKKPSSTTNRTEDDQEVEEEGAEDDEDEDEEDQKPNLATKSEHVAADEDDELPLSSDDEDDGDEDNEDEEGVTGSGQHPNDDEYSNLPEETLCRWKDCGKVLPSLAALVIHLSDEHIGWKKTAYTCEWQGCARRPIAQTTRFALISHMRSHTKHKPYDCPVPECDKSFSRSDAMAKHLKFQHGDVPERFTGRKSRGRYTMKDPAASSTLLHSSSFGAKKRRHPDSSRSETDLPSSKHRPTKLRKLGAGGGGGEEYDEDGYYIGDQQYSDGNSEHRHYHHRSHSDRVILQHLENARRGKVGAGGDGMSEGLKRKKERVPTNNGDDDDENNNNDDEDASGDDDSDFENDNGLTPRQRYGLLNAKYDYIHNEREALEAEYEDHKKRLQRLRVERELLLDALLVSQEEFQDPALQAIEDSE</sequence>
<dbReference type="InterPro" id="IPR013087">
    <property type="entry name" value="Znf_C2H2_type"/>
</dbReference>
<feature type="compositionally biased region" description="Low complexity" evidence="9">
    <location>
        <begin position="29"/>
        <end position="47"/>
    </location>
</feature>
<keyword evidence="8" id="KW-0175">Coiled coil</keyword>
<accession>A0ABQ7JKI6</accession>
<dbReference type="SMART" id="SM00355">
    <property type="entry name" value="ZnF_C2H2"/>
    <property type="match status" value="3"/>
</dbReference>
<keyword evidence="2" id="KW-0479">Metal-binding</keyword>
<evidence type="ECO:0000256" key="3">
    <source>
        <dbReference type="ARBA" id="ARBA00022737"/>
    </source>
</evidence>
<evidence type="ECO:0000313" key="12">
    <source>
        <dbReference type="Proteomes" id="UP001194696"/>
    </source>
</evidence>
<keyword evidence="3" id="KW-0677">Repeat</keyword>
<evidence type="ECO:0000256" key="9">
    <source>
        <dbReference type="SAM" id="MobiDB-lite"/>
    </source>
</evidence>
<dbReference type="EMBL" id="JAAAIM010001500">
    <property type="protein sequence ID" value="KAG0277958.1"/>
    <property type="molecule type" value="Genomic_DNA"/>
</dbReference>
<evidence type="ECO:0000256" key="6">
    <source>
        <dbReference type="ARBA" id="ARBA00023242"/>
    </source>
</evidence>
<feature type="compositionally biased region" description="Basic residues" evidence="9">
    <location>
        <begin position="397"/>
        <end position="406"/>
    </location>
</feature>
<keyword evidence="6" id="KW-0539">Nucleus</keyword>
<evidence type="ECO:0000313" key="11">
    <source>
        <dbReference type="EMBL" id="KAG0277958.1"/>
    </source>
</evidence>
<evidence type="ECO:0000256" key="4">
    <source>
        <dbReference type="ARBA" id="ARBA00022771"/>
    </source>
</evidence>
<proteinExistence type="predicted"/>
<feature type="region of interest" description="Disordered" evidence="9">
    <location>
        <begin position="345"/>
        <end position="444"/>
    </location>
</feature>
<feature type="compositionally biased region" description="Acidic residues" evidence="9">
    <location>
        <begin position="113"/>
        <end position="133"/>
    </location>
</feature>
<dbReference type="PROSITE" id="PS50157">
    <property type="entry name" value="ZINC_FINGER_C2H2_2"/>
    <property type="match status" value="1"/>
</dbReference>